<keyword evidence="2" id="KW-0238">DNA-binding</keyword>
<dbReference type="KEGG" id="dja:HY57_13105"/>
<dbReference type="PANTHER" id="PTHR44688:SF16">
    <property type="entry name" value="DNA-BINDING TRANSCRIPTIONAL ACTIVATOR DEVR_DOSR"/>
    <property type="match status" value="1"/>
</dbReference>
<dbReference type="InterPro" id="IPR019941">
    <property type="entry name" value="Tscrpt_reg_LuxR_HchA-assoc"/>
</dbReference>
<dbReference type="Pfam" id="PF00196">
    <property type="entry name" value="GerE"/>
    <property type="match status" value="1"/>
</dbReference>
<dbReference type="InterPro" id="IPR005143">
    <property type="entry name" value="TF_LuxR_autoind-bd_dom"/>
</dbReference>
<dbReference type="STRING" id="1217721.HY57_13105"/>
<dbReference type="OrthoDB" id="9774661at2"/>
<dbReference type="Gene3D" id="1.10.10.10">
    <property type="entry name" value="Winged helix-like DNA-binding domain superfamily/Winged helix DNA-binding domain"/>
    <property type="match status" value="1"/>
</dbReference>
<name>A0A075K364_9GAMM</name>
<dbReference type="HOGENOM" id="CLU_072786_4_1_6"/>
<keyword evidence="1" id="KW-0805">Transcription regulation</keyword>
<evidence type="ECO:0000256" key="1">
    <source>
        <dbReference type="ARBA" id="ARBA00023015"/>
    </source>
</evidence>
<dbReference type="PANTHER" id="PTHR44688">
    <property type="entry name" value="DNA-BINDING TRANSCRIPTIONAL ACTIVATOR DEVR_DOSR"/>
    <property type="match status" value="1"/>
</dbReference>
<evidence type="ECO:0000313" key="5">
    <source>
        <dbReference type="EMBL" id="AIF48132.1"/>
    </source>
</evidence>
<dbReference type="Gene3D" id="3.30.450.80">
    <property type="entry name" value="Transcription factor LuxR-like, autoinducer-binding domain"/>
    <property type="match status" value="1"/>
</dbReference>
<keyword evidence="6" id="KW-1185">Reference proteome</keyword>
<evidence type="ECO:0000313" key="6">
    <source>
        <dbReference type="Proteomes" id="UP000027987"/>
    </source>
</evidence>
<dbReference type="InterPro" id="IPR036388">
    <property type="entry name" value="WH-like_DNA-bd_sf"/>
</dbReference>
<sequence length="246" mass="27654">MSASTTELAKVLFEASSRIRRAPTAEAVCGALVEFAKAIGFDRVIVCSVSPRSSDRLVDEIFFVHGDWAEGRSARERDAYLLHCPVTRHVLEFDEPFFWSKSTSSSPDRMVYRIVHSARDLGEVNGIQVPIFGRTGLEGAISFAGEILDMSSDLRLLLQSVCTFAFHEFRRRRAKVIEEVHQQLTEREREILRWTAQGRLQSEVASILSISERTVENHLRSARRRLNASSTAHAVARALALGEIEL</sequence>
<evidence type="ECO:0000256" key="3">
    <source>
        <dbReference type="ARBA" id="ARBA00023163"/>
    </source>
</evidence>
<proteinExistence type="predicted"/>
<protein>
    <submittedName>
        <fullName evidence="5">LuxR family transcriptional regulator</fullName>
    </submittedName>
</protein>
<reference evidence="5 6" key="1">
    <citation type="submission" date="2014-07" db="EMBL/GenBank/DDBJ databases">
        <title>Complete Genome Sequence of Dyella japonica Strain A8 Isolated from Malaysian Tropical Soil.</title>
        <authorList>
            <person name="Hui R.K.H."/>
            <person name="Chen J.-W."/>
            <person name="Chan K.-G."/>
            <person name="Leung F.C.C."/>
        </authorList>
    </citation>
    <scope>NUCLEOTIDE SEQUENCE [LARGE SCALE GENOMIC DNA]</scope>
    <source>
        <strain evidence="5 6">A8</strain>
    </source>
</reference>
<dbReference type="GO" id="GO:0006355">
    <property type="term" value="P:regulation of DNA-templated transcription"/>
    <property type="evidence" value="ECO:0007669"/>
    <property type="project" value="InterPro"/>
</dbReference>
<dbReference type="EMBL" id="CP008884">
    <property type="protein sequence ID" value="AIF48132.1"/>
    <property type="molecule type" value="Genomic_DNA"/>
</dbReference>
<feature type="domain" description="HTH luxR-type" evidence="4">
    <location>
        <begin position="177"/>
        <end position="242"/>
    </location>
</feature>
<dbReference type="SUPFAM" id="SSF46894">
    <property type="entry name" value="C-terminal effector domain of the bipartite response regulators"/>
    <property type="match status" value="1"/>
</dbReference>
<dbReference type="GO" id="GO:0003677">
    <property type="term" value="F:DNA binding"/>
    <property type="evidence" value="ECO:0007669"/>
    <property type="project" value="UniProtKB-KW"/>
</dbReference>
<dbReference type="AlphaFoldDB" id="A0A075K364"/>
<dbReference type="SMART" id="SM00421">
    <property type="entry name" value="HTH_LUXR"/>
    <property type="match status" value="1"/>
</dbReference>
<dbReference type="RefSeq" id="WP_019467159.1">
    <property type="nucleotide sequence ID" value="NZ_ALOY01000182.1"/>
</dbReference>
<dbReference type="InterPro" id="IPR016032">
    <property type="entry name" value="Sig_transdc_resp-reg_C-effctor"/>
</dbReference>
<dbReference type="InterPro" id="IPR036693">
    <property type="entry name" value="TF_LuxR_autoind-bd_dom_sf"/>
</dbReference>
<dbReference type="NCBIfam" id="TIGR03541">
    <property type="entry name" value="reg_near_HchA"/>
    <property type="match status" value="1"/>
</dbReference>
<organism evidence="5 6">
    <name type="scientific">Dyella japonica A8</name>
    <dbReference type="NCBI Taxonomy" id="1217721"/>
    <lineage>
        <taxon>Bacteria</taxon>
        <taxon>Pseudomonadati</taxon>
        <taxon>Pseudomonadota</taxon>
        <taxon>Gammaproteobacteria</taxon>
        <taxon>Lysobacterales</taxon>
        <taxon>Rhodanobacteraceae</taxon>
        <taxon>Dyella</taxon>
    </lineage>
</organism>
<dbReference type="PATRIC" id="fig|1217721.7.peg.2701"/>
<dbReference type="Pfam" id="PF03472">
    <property type="entry name" value="Autoind_bind"/>
    <property type="match status" value="1"/>
</dbReference>
<dbReference type="InterPro" id="IPR000792">
    <property type="entry name" value="Tscrpt_reg_LuxR_C"/>
</dbReference>
<accession>A0A075K364</accession>
<dbReference type="SUPFAM" id="SSF75516">
    <property type="entry name" value="Pheromone-binding domain of LuxR-like quorum-sensing transcription factors"/>
    <property type="match status" value="1"/>
</dbReference>
<gene>
    <name evidence="5" type="ORF">HY57_13105</name>
</gene>
<evidence type="ECO:0000256" key="2">
    <source>
        <dbReference type="ARBA" id="ARBA00023125"/>
    </source>
</evidence>
<dbReference type="CDD" id="cd06170">
    <property type="entry name" value="LuxR_C_like"/>
    <property type="match status" value="1"/>
</dbReference>
<evidence type="ECO:0000259" key="4">
    <source>
        <dbReference type="PROSITE" id="PS50043"/>
    </source>
</evidence>
<keyword evidence="3" id="KW-0804">Transcription</keyword>
<dbReference type="PROSITE" id="PS50043">
    <property type="entry name" value="HTH_LUXR_2"/>
    <property type="match status" value="1"/>
</dbReference>
<dbReference type="Proteomes" id="UP000027987">
    <property type="component" value="Chromosome"/>
</dbReference>
<dbReference type="PRINTS" id="PR00038">
    <property type="entry name" value="HTHLUXR"/>
</dbReference>